<name>A0A5B8VZW1_9SPHI</name>
<accession>A0A5B8VZW1</accession>
<evidence type="ECO:0000259" key="6">
    <source>
        <dbReference type="PROSITE" id="PS50949"/>
    </source>
</evidence>
<dbReference type="InterPro" id="IPR004839">
    <property type="entry name" value="Aminotransferase_I/II_large"/>
</dbReference>
<dbReference type="PROSITE" id="PS50949">
    <property type="entry name" value="HTH_GNTR"/>
    <property type="match status" value="1"/>
</dbReference>
<keyword evidence="4" id="KW-0238">DNA-binding</keyword>
<dbReference type="AlphaFoldDB" id="A0A5B8VZW1"/>
<dbReference type="CDD" id="cd07377">
    <property type="entry name" value="WHTH_GntR"/>
    <property type="match status" value="1"/>
</dbReference>
<dbReference type="GO" id="GO:0008483">
    <property type="term" value="F:transaminase activity"/>
    <property type="evidence" value="ECO:0007669"/>
    <property type="project" value="UniProtKB-KW"/>
</dbReference>
<dbReference type="GO" id="GO:0003700">
    <property type="term" value="F:DNA-binding transcription factor activity"/>
    <property type="evidence" value="ECO:0007669"/>
    <property type="project" value="InterPro"/>
</dbReference>
<evidence type="ECO:0000256" key="4">
    <source>
        <dbReference type="ARBA" id="ARBA00023125"/>
    </source>
</evidence>
<dbReference type="Gene3D" id="3.40.640.10">
    <property type="entry name" value="Type I PLP-dependent aspartate aminotransferase-like (Major domain)"/>
    <property type="match status" value="1"/>
</dbReference>
<dbReference type="SUPFAM" id="SSF46785">
    <property type="entry name" value="Winged helix' DNA-binding domain"/>
    <property type="match status" value="1"/>
</dbReference>
<dbReference type="Pfam" id="PF00392">
    <property type="entry name" value="GntR"/>
    <property type="match status" value="1"/>
</dbReference>
<evidence type="ECO:0000256" key="3">
    <source>
        <dbReference type="ARBA" id="ARBA00023015"/>
    </source>
</evidence>
<dbReference type="Pfam" id="PF00155">
    <property type="entry name" value="Aminotran_1_2"/>
    <property type="match status" value="1"/>
</dbReference>
<dbReference type="PANTHER" id="PTHR46577">
    <property type="entry name" value="HTH-TYPE TRANSCRIPTIONAL REGULATORY PROTEIN GABR"/>
    <property type="match status" value="1"/>
</dbReference>
<dbReference type="GO" id="GO:0003677">
    <property type="term" value="F:DNA binding"/>
    <property type="evidence" value="ECO:0007669"/>
    <property type="project" value="UniProtKB-KW"/>
</dbReference>
<protein>
    <submittedName>
        <fullName evidence="7">PLP-dependent aminotransferase family protein</fullName>
    </submittedName>
</protein>
<dbReference type="SUPFAM" id="SSF53383">
    <property type="entry name" value="PLP-dependent transferases"/>
    <property type="match status" value="1"/>
</dbReference>
<gene>
    <name evidence="7" type="ORF">FSB76_15050</name>
</gene>
<dbReference type="InterPro" id="IPR036390">
    <property type="entry name" value="WH_DNA-bd_sf"/>
</dbReference>
<evidence type="ECO:0000313" key="7">
    <source>
        <dbReference type="EMBL" id="QEC77197.1"/>
    </source>
</evidence>
<dbReference type="SMART" id="SM00345">
    <property type="entry name" value="HTH_GNTR"/>
    <property type="match status" value="1"/>
</dbReference>
<dbReference type="RefSeq" id="WP_147054670.1">
    <property type="nucleotide sequence ID" value="NZ_CP042437.1"/>
</dbReference>
<sequence length="483" mass="54094">MQVYSSSLIIDKQAQLPVYIQLANQLMAMVKAGTLQPGHRLPSTRQLATWLSLHRKTVIRAYDELLAQGWLQSHTGSGTFVAGHLPVTKPRPLIHNSPDVAKIAGFSIKEAPHLQRKIVDLNIDLHLDDGFPDTRLAPVTELSRAYRTQLLTGNPYTRLGYADPKGSEWLRTELATYLNITRGLRVTPANILIVRGTVMGLYLTCTGLLQHGDTVVTAEPGWAGAEANFLQAGANLLKVPVDEYGLDVDRLDELCSRQTVRMVYVTSHHHYPTTVALRPDRRVRLLELAQKHGFIVFEDDYDYDFHYQNKPLMPLASADDAGMVLYCGAFSKSISPAIRVGYLVGPENVIEHLGQLRRTIDRQGDSMLENAMAELLQNGVIQRHLRKSLRVYQQRRDFFCGLLNDNLKNYVQFKVPEGGMAVWTYFDSGIDLNRLAQNALKKGLYFQGENSPLSPNFTRLGFASSTPTELEQCVAVLAKLLEK</sequence>
<keyword evidence="7" id="KW-0032">Aminotransferase</keyword>
<keyword evidence="7" id="KW-0808">Transferase</keyword>
<keyword evidence="3" id="KW-0805">Transcription regulation</keyword>
<dbReference type="InterPro" id="IPR051446">
    <property type="entry name" value="HTH_trans_reg/aminotransferase"/>
</dbReference>
<keyword evidence="2" id="KW-0663">Pyridoxal phosphate</keyword>
<comment type="similarity">
    <text evidence="1">In the C-terminal section; belongs to the class-I pyridoxal-phosphate-dependent aminotransferase family.</text>
</comment>
<evidence type="ECO:0000256" key="2">
    <source>
        <dbReference type="ARBA" id="ARBA00022898"/>
    </source>
</evidence>
<dbReference type="PANTHER" id="PTHR46577:SF1">
    <property type="entry name" value="HTH-TYPE TRANSCRIPTIONAL REGULATORY PROTEIN GABR"/>
    <property type="match status" value="1"/>
</dbReference>
<dbReference type="EMBL" id="CP042437">
    <property type="protein sequence ID" value="QEC77197.1"/>
    <property type="molecule type" value="Genomic_DNA"/>
</dbReference>
<reference evidence="7 8" key="1">
    <citation type="journal article" date="2013" name="J. Microbiol.">
        <title>Mucilaginibacter ginsenosidivorax sp. nov., with ginsenoside converting activity isolated from sediment.</title>
        <authorList>
            <person name="Kim J.K."/>
            <person name="Choi T.E."/>
            <person name="Liu Q.M."/>
            <person name="Park H.Y."/>
            <person name="Yi T.H."/>
            <person name="Yoon M.H."/>
            <person name="Kim S.C."/>
            <person name="Im W.T."/>
        </authorList>
    </citation>
    <scope>NUCLEOTIDE SEQUENCE [LARGE SCALE GENOMIC DNA]</scope>
    <source>
        <strain evidence="7 8">KHI28</strain>
    </source>
</reference>
<evidence type="ECO:0000256" key="1">
    <source>
        <dbReference type="ARBA" id="ARBA00005384"/>
    </source>
</evidence>
<organism evidence="7 8">
    <name type="scientific">Mucilaginibacter ginsenosidivorax</name>
    <dbReference type="NCBI Taxonomy" id="862126"/>
    <lineage>
        <taxon>Bacteria</taxon>
        <taxon>Pseudomonadati</taxon>
        <taxon>Bacteroidota</taxon>
        <taxon>Sphingobacteriia</taxon>
        <taxon>Sphingobacteriales</taxon>
        <taxon>Sphingobacteriaceae</taxon>
        <taxon>Mucilaginibacter</taxon>
    </lineage>
</organism>
<feature type="domain" description="HTH gntR-type" evidence="6">
    <location>
        <begin position="16"/>
        <end position="84"/>
    </location>
</feature>
<dbReference type="OrthoDB" id="594134at2"/>
<dbReference type="InterPro" id="IPR015421">
    <property type="entry name" value="PyrdxlP-dep_Trfase_major"/>
</dbReference>
<dbReference type="InterPro" id="IPR036388">
    <property type="entry name" value="WH-like_DNA-bd_sf"/>
</dbReference>
<dbReference type="CDD" id="cd00609">
    <property type="entry name" value="AAT_like"/>
    <property type="match status" value="1"/>
</dbReference>
<dbReference type="InterPro" id="IPR015424">
    <property type="entry name" value="PyrdxlP-dep_Trfase"/>
</dbReference>
<dbReference type="GO" id="GO:0030170">
    <property type="term" value="F:pyridoxal phosphate binding"/>
    <property type="evidence" value="ECO:0007669"/>
    <property type="project" value="InterPro"/>
</dbReference>
<evidence type="ECO:0000313" key="8">
    <source>
        <dbReference type="Proteomes" id="UP000321362"/>
    </source>
</evidence>
<keyword evidence="8" id="KW-1185">Reference proteome</keyword>
<dbReference type="InterPro" id="IPR000524">
    <property type="entry name" value="Tscrpt_reg_HTH_GntR"/>
</dbReference>
<dbReference type="KEGG" id="mgk:FSB76_15050"/>
<evidence type="ECO:0000256" key="5">
    <source>
        <dbReference type="ARBA" id="ARBA00023163"/>
    </source>
</evidence>
<proteinExistence type="inferred from homology"/>
<dbReference type="Proteomes" id="UP000321362">
    <property type="component" value="Chromosome"/>
</dbReference>
<dbReference type="Gene3D" id="1.10.10.10">
    <property type="entry name" value="Winged helix-like DNA-binding domain superfamily/Winged helix DNA-binding domain"/>
    <property type="match status" value="1"/>
</dbReference>
<keyword evidence="5" id="KW-0804">Transcription</keyword>